<sequence length="158" mass="16846">MKLHSRLGIRAECLLHIGEAATDVIARAPHQKQGGEKRDQAVVANKLSKHDNIPCNWTRQVDFARTWPSRQLLDDTGAPQQTFAPPGANAGTLAEAVVTLLLISVAITDSVAVVLSTGGAEGPRSDRHLNGQHGFVPLQKLGSRWAYTLNAAKVGADA</sequence>
<evidence type="ECO:0000313" key="2">
    <source>
        <dbReference type="Proteomes" id="UP000218332"/>
    </source>
</evidence>
<keyword evidence="2" id="KW-1185">Reference proteome</keyword>
<gene>
    <name evidence="1" type="ORF">CF392_02805</name>
</gene>
<evidence type="ECO:0000313" key="1">
    <source>
        <dbReference type="EMBL" id="PAV27079.1"/>
    </source>
</evidence>
<organism evidence="1 2">
    <name type="scientific">Tamilnaduibacter salinus</name>
    <dbReference type="NCBI Taxonomy" id="1484056"/>
    <lineage>
        <taxon>Bacteria</taxon>
        <taxon>Pseudomonadati</taxon>
        <taxon>Pseudomonadota</taxon>
        <taxon>Gammaproteobacteria</taxon>
        <taxon>Pseudomonadales</taxon>
        <taxon>Marinobacteraceae</taxon>
        <taxon>Tamilnaduibacter</taxon>
    </lineage>
</organism>
<dbReference type="EMBL" id="NMPM01000010">
    <property type="protein sequence ID" value="PAV27079.1"/>
    <property type="molecule type" value="Genomic_DNA"/>
</dbReference>
<protein>
    <submittedName>
        <fullName evidence="1">Uncharacterized protein</fullName>
    </submittedName>
</protein>
<name>A0A2A2I5S1_9GAMM</name>
<reference evidence="1 2" key="1">
    <citation type="submission" date="2017-07" db="EMBL/GenBank/DDBJ databases">
        <title>Tamlnaduibacter salinus (Mi-7) genome sequencing.</title>
        <authorList>
            <person name="Verma A."/>
            <person name="Krishnamurthi S."/>
        </authorList>
    </citation>
    <scope>NUCLEOTIDE SEQUENCE [LARGE SCALE GENOMIC DNA]</scope>
    <source>
        <strain evidence="1 2">Mi-7</strain>
    </source>
</reference>
<comment type="caution">
    <text evidence="1">The sequence shown here is derived from an EMBL/GenBank/DDBJ whole genome shotgun (WGS) entry which is preliminary data.</text>
</comment>
<proteinExistence type="predicted"/>
<dbReference type="Proteomes" id="UP000218332">
    <property type="component" value="Unassembled WGS sequence"/>
</dbReference>
<accession>A0A2A2I5S1</accession>
<dbReference type="AlphaFoldDB" id="A0A2A2I5S1"/>